<keyword evidence="5 6" id="KW-0472">Membrane</keyword>
<evidence type="ECO:0000259" key="7">
    <source>
        <dbReference type="PROSITE" id="PS50850"/>
    </source>
</evidence>
<comment type="subcellular location">
    <subcellularLocation>
        <location evidence="1">Endomembrane system</location>
        <topology evidence="1">Multi-pass membrane protein</topology>
    </subcellularLocation>
</comment>
<feature type="transmembrane region" description="Helical" evidence="6">
    <location>
        <begin position="428"/>
        <end position="449"/>
    </location>
</feature>
<feature type="domain" description="Major facilitator superfamily (MFS) profile" evidence="7">
    <location>
        <begin position="29"/>
        <end position="453"/>
    </location>
</feature>
<dbReference type="GO" id="GO:0005886">
    <property type="term" value="C:plasma membrane"/>
    <property type="evidence" value="ECO:0007669"/>
    <property type="project" value="UniProtKB-SubCell"/>
</dbReference>
<dbReference type="RefSeq" id="WP_025421576.1">
    <property type="nucleotide sequence ID" value="NZ_CP006569.1"/>
</dbReference>
<dbReference type="HOGENOM" id="CLU_001265_46_6_6"/>
<evidence type="ECO:0000256" key="4">
    <source>
        <dbReference type="ARBA" id="ARBA00022989"/>
    </source>
</evidence>
<gene>
    <name evidence="8" type="ORF">Sant_1385</name>
</gene>
<feature type="transmembrane region" description="Helical" evidence="6">
    <location>
        <begin position="159"/>
        <end position="178"/>
    </location>
</feature>
<evidence type="ECO:0000313" key="8">
    <source>
        <dbReference type="EMBL" id="AHF76444.1"/>
    </source>
</evidence>
<keyword evidence="4 6" id="KW-1133">Transmembrane helix</keyword>
<dbReference type="InterPro" id="IPR005828">
    <property type="entry name" value="MFS_sugar_transport-like"/>
</dbReference>
<dbReference type="InterPro" id="IPR036259">
    <property type="entry name" value="MFS_trans_sf"/>
</dbReference>
<dbReference type="CDD" id="cd17316">
    <property type="entry name" value="MFS_SV2_like"/>
    <property type="match status" value="1"/>
</dbReference>
<dbReference type="PANTHER" id="PTHR48022">
    <property type="entry name" value="PLASTIDIC GLUCOSE TRANSPORTER 4"/>
    <property type="match status" value="1"/>
</dbReference>
<feature type="transmembrane region" description="Helical" evidence="6">
    <location>
        <begin position="118"/>
        <end position="138"/>
    </location>
</feature>
<name>W0HRR7_9GAMM</name>
<sequence>MSQYVNIEGLILAAKKRLDLQEAPGSTRAGWLMITALLIESWDIYSMAFIIYALKDIYHPSSWLLGFTAAGTQFGAIIGAMLGGWLTDRFGRRKIFLASMLLFAVFAILQGLAPNIVWLAIIRCFAGIPVGADVANGFTYIMEVMPKGKREVMANRWQFMFSLGIIAAILLVTVLVVLGVEKDHLWRIVLAVPAIPAVLLLLMRRELPETPVWFVERGRFIEARQAARQYYGDHDGRLLDDLLPQHNVTIEPTSVGEALRDLFSRSFSRRTTLFGWISCAVQSFENYAFSFYLPLILATIGISGQIQNNLALLAVNCVAALSAFVGPLLLNRLGHRGLSQYGFLFVTLGILIAAYGVYSLNYLMITSGAALMLWGHYWDAESGMTVVSLVAKPKYRGVASGIGYTIVKITAFLTTLVFPPLFDALGVPLASALIAIAPFLAFLAATFLLPEVFGHVAGDNEHDDAGHAAAGSAPGFVHPDLMNEMKKED</sequence>
<dbReference type="AlphaFoldDB" id="W0HRR7"/>
<protein>
    <submittedName>
        <fullName evidence="8">MFS transporter</fullName>
    </submittedName>
</protein>
<dbReference type="SUPFAM" id="SSF103473">
    <property type="entry name" value="MFS general substrate transporter"/>
    <property type="match status" value="1"/>
</dbReference>
<evidence type="ECO:0000313" key="9">
    <source>
        <dbReference type="Proteomes" id="UP000019028"/>
    </source>
</evidence>
<dbReference type="Gene3D" id="1.20.1250.20">
    <property type="entry name" value="MFS general substrate transporter like domains"/>
    <property type="match status" value="1"/>
</dbReference>
<dbReference type="PROSITE" id="PS50850">
    <property type="entry name" value="MFS"/>
    <property type="match status" value="1"/>
</dbReference>
<evidence type="ECO:0000256" key="3">
    <source>
        <dbReference type="ARBA" id="ARBA00022692"/>
    </source>
</evidence>
<dbReference type="KEGG" id="sod:Sant_1385"/>
<accession>W0HRR7</accession>
<feature type="transmembrane region" description="Helical" evidence="6">
    <location>
        <begin position="342"/>
        <end position="365"/>
    </location>
</feature>
<evidence type="ECO:0000256" key="2">
    <source>
        <dbReference type="ARBA" id="ARBA00010992"/>
    </source>
</evidence>
<feature type="transmembrane region" description="Helical" evidence="6">
    <location>
        <begin position="310"/>
        <end position="330"/>
    </location>
</feature>
<comment type="similarity">
    <text evidence="2">Belongs to the major facilitator superfamily. Sugar transporter (TC 2.A.1.1) family.</text>
</comment>
<proteinExistence type="inferred from homology"/>
<feature type="transmembrane region" description="Helical" evidence="6">
    <location>
        <begin position="95"/>
        <end position="112"/>
    </location>
</feature>
<dbReference type="GO" id="GO:0005351">
    <property type="term" value="F:carbohydrate:proton symporter activity"/>
    <property type="evidence" value="ECO:0007669"/>
    <property type="project" value="TreeGrafter"/>
</dbReference>
<evidence type="ECO:0000256" key="1">
    <source>
        <dbReference type="ARBA" id="ARBA00004127"/>
    </source>
</evidence>
<keyword evidence="3 6" id="KW-0812">Transmembrane</keyword>
<dbReference type="Proteomes" id="UP000019028">
    <property type="component" value="Chromosome"/>
</dbReference>
<dbReference type="PANTHER" id="PTHR48022:SF2">
    <property type="entry name" value="PLASTIDIC GLUCOSE TRANSPORTER 4"/>
    <property type="match status" value="1"/>
</dbReference>
<keyword evidence="9" id="KW-1185">Reference proteome</keyword>
<feature type="transmembrane region" description="Helical" evidence="6">
    <location>
        <begin position="273"/>
        <end position="298"/>
    </location>
</feature>
<dbReference type="InterPro" id="IPR050360">
    <property type="entry name" value="MFS_Sugar_Transporters"/>
</dbReference>
<feature type="transmembrane region" description="Helical" evidence="6">
    <location>
        <begin position="184"/>
        <end position="203"/>
    </location>
</feature>
<feature type="transmembrane region" description="Helical" evidence="6">
    <location>
        <begin position="402"/>
        <end position="422"/>
    </location>
</feature>
<dbReference type="InterPro" id="IPR020846">
    <property type="entry name" value="MFS_dom"/>
</dbReference>
<dbReference type="EMBL" id="CP006569">
    <property type="protein sequence ID" value="AHF76444.1"/>
    <property type="molecule type" value="Genomic_DNA"/>
</dbReference>
<dbReference type="Pfam" id="PF00083">
    <property type="entry name" value="Sugar_tr"/>
    <property type="match status" value="1"/>
</dbReference>
<feature type="transmembrane region" description="Helical" evidence="6">
    <location>
        <begin position="60"/>
        <end position="83"/>
    </location>
</feature>
<evidence type="ECO:0000256" key="5">
    <source>
        <dbReference type="ARBA" id="ARBA00023136"/>
    </source>
</evidence>
<dbReference type="OrthoDB" id="3252866at2"/>
<evidence type="ECO:0000256" key="6">
    <source>
        <dbReference type="SAM" id="Phobius"/>
    </source>
</evidence>
<dbReference type="InterPro" id="IPR005829">
    <property type="entry name" value="Sugar_transporter_CS"/>
</dbReference>
<organism evidence="8 9">
    <name type="scientific">Sodalis praecaptivus</name>
    <dbReference type="NCBI Taxonomy" id="1239307"/>
    <lineage>
        <taxon>Bacteria</taxon>
        <taxon>Pseudomonadati</taxon>
        <taxon>Pseudomonadota</taxon>
        <taxon>Gammaproteobacteria</taxon>
        <taxon>Enterobacterales</taxon>
        <taxon>Bruguierivoracaceae</taxon>
        <taxon>Sodalis</taxon>
    </lineage>
</organism>
<feature type="transmembrane region" description="Helical" evidence="6">
    <location>
        <begin position="31"/>
        <end position="54"/>
    </location>
</feature>
<dbReference type="PATRIC" id="fig|1239307.3.peg.1495"/>
<dbReference type="PROSITE" id="PS00217">
    <property type="entry name" value="SUGAR_TRANSPORT_2"/>
    <property type="match status" value="1"/>
</dbReference>
<reference evidence="8 9" key="1">
    <citation type="journal article" date="2014" name="Genome Biol. Evol.">
        <title>Genome degeneration and adaptation in a nascent stage of symbiosis.</title>
        <authorList>
            <person name="Oakeson K.F."/>
            <person name="Gil R."/>
            <person name="Clayton A.L."/>
            <person name="Dunn D.M."/>
            <person name="von Niederhausern A.C."/>
            <person name="Hamil C."/>
            <person name="Aoyagi A."/>
            <person name="Duval B."/>
            <person name="Baca A."/>
            <person name="Silva F.J."/>
            <person name="Vallier A."/>
            <person name="Jackson D.G."/>
            <person name="Latorre A."/>
            <person name="Weiss R.B."/>
            <person name="Heddi A."/>
            <person name="Moya A."/>
            <person name="Dale C."/>
        </authorList>
    </citation>
    <scope>NUCLEOTIDE SEQUENCE [LARGE SCALE GENOMIC DNA]</scope>
    <source>
        <strain evidence="8 9">HS1</strain>
    </source>
</reference>